<dbReference type="RefSeq" id="WP_183366774.1">
    <property type="nucleotide sequence ID" value="NZ_JACIEZ010000004.1"/>
</dbReference>
<sequence>MTRGEFERLKSRFGEDVEAWPAPFRAEGLIFLGRVSGTERGEDAMLDRFVLEASLRPTDESHLARKVLSRIGRHPERRVFGLLPDLRTGSPRQAAAGLALALAVCSAGGYFAAGVRTDRSDAFLLALAVGAPPAELADTIAEAEAEGDKP</sequence>
<comment type="caution">
    <text evidence="1">The sequence shown here is derived from an EMBL/GenBank/DDBJ whole genome shotgun (WGS) entry which is preliminary data.</text>
</comment>
<reference evidence="1 2" key="1">
    <citation type="submission" date="2020-08" db="EMBL/GenBank/DDBJ databases">
        <title>Genomic Encyclopedia of Type Strains, Phase IV (KMG-IV): sequencing the most valuable type-strain genomes for metagenomic binning, comparative biology and taxonomic classification.</title>
        <authorList>
            <person name="Goeker M."/>
        </authorList>
    </citation>
    <scope>NUCLEOTIDE SEQUENCE [LARGE SCALE GENOMIC DNA]</scope>
    <source>
        <strain evidence="1 2">DSM 29853</strain>
    </source>
</reference>
<dbReference type="Proteomes" id="UP000528286">
    <property type="component" value="Unassembled WGS sequence"/>
</dbReference>
<evidence type="ECO:0000313" key="1">
    <source>
        <dbReference type="EMBL" id="MBB4065444.1"/>
    </source>
</evidence>
<name>A0A7W6J633_9HYPH</name>
<dbReference type="EMBL" id="JACIEZ010000004">
    <property type="protein sequence ID" value="MBB4065444.1"/>
    <property type="molecule type" value="Genomic_DNA"/>
</dbReference>
<evidence type="ECO:0000313" key="2">
    <source>
        <dbReference type="Proteomes" id="UP000528286"/>
    </source>
</evidence>
<organism evidence="1 2">
    <name type="scientific">Gellertiella hungarica</name>
    <dbReference type="NCBI Taxonomy" id="1572859"/>
    <lineage>
        <taxon>Bacteria</taxon>
        <taxon>Pseudomonadati</taxon>
        <taxon>Pseudomonadota</taxon>
        <taxon>Alphaproteobacteria</taxon>
        <taxon>Hyphomicrobiales</taxon>
        <taxon>Rhizobiaceae</taxon>
        <taxon>Gellertiella</taxon>
    </lineage>
</organism>
<keyword evidence="2" id="KW-1185">Reference proteome</keyword>
<proteinExistence type="predicted"/>
<accession>A0A7W6J633</accession>
<gene>
    <name evidence="1" type="ORF">GGR23_002645</name>
</gene>
<protein>
    <submittedName>
        <fullName evidence="1">Uncharacterized protein</fullName>
    </submittedName>
</protein>
<dbReference type="AlphaFoldDB" id="A0A7W6J633"/>